<feature type="domain" description="AB hydrolase-1" evidence="1">
    <location>
        <begin position="8"/>
        <end position="140"/>
    </location>
</feature>
<reference evidence="2 3" key="1">
    <citation type="journal article" date="2021" name="Genome Biol. Evol.">
        <title>Complete Genome Sequencing of a Novel Gloeobacter Species from a Waterfall Cave in Mexico.</title>
        <authorList>
            <person name="Saw J.H."/>
            <person name="Cardona T."/>
            <person name="Montejano G."/>
        </authorList>
    </citation>
    <scope>NUCLEOTIDE SEQUENCE [LARGE SCALE GENOMIC DNA]</scope>
    <source>
        <strain evidence="2">MG652769</strain>
    </source>
</reference>
<dbReference type="GO" id="GO:0016787">
    <property type="term" value="F:hydrolase activity"/>
    <property type="evidence" value="ECO:0007669"/>
    <property type="project" value="UniProtKB-KW"/>
</dbReference>
<sequence length="229" mass="25453">METNLPTIILPGYFGSAGEYAQLARAIEKAGFPAAVVPIQWYGWIPTLGDRPMTPVLKLLKDSIDRALARYAADRVNLVGHSAGGWIARLLLGDKEYGRRTWNYRDRVASLITLGTPHLSQEKYTVKNMGFVNSTYPGAFYGDAVRYVCVAGKAVYGERGSFWQNFTYQSYELTIGRGDCWGDGITPVEAAHLEGATNLTLEGVFHSPRGGRYWYGSAEPLRAWMPYLI</sequence>
<dbReference type="Pfam" id="PF00561">
    <property type="entry name" value="Abhydrolase_1"/>
    <property type="match status" value="1"/>
</dbReference>
<proteinExistence type="predicted"/>
<dbReference type="EMBL" id="CP063845">
    <property type="protein sequence ID" value="UFP92626.1"/>
    <property type="molecule type" value="Genomic_DNA"/>
</dbReference>
<evidence type="ECO:0000313" key="2">
    <source>
        <dbReference type="EMBL" id="UFP92626.1"/>
    </source>
</evidence>
<evidence type="ECO:0000313" key="3">
    <source>
        <dbReference type="Proteomes" id="UP001054846"/>
    </source>
</evidence>
<dbReference type="InterPro" id="IPR029058">
    <property type="entry name" value="AB_hydrolase_fold"/>
</dbReference>
<name>A0ABY3PG51_9CYAN</name>
<dbReference type="Gene3D" id="3.40.50.1820">
    <property type="entry name" value="alpha/beta hydrolase"/>
    <property type="match status" value="1"/>
</dbReference>
<dbReference type="PANTHER" id="PTHR47909">
    <property type="entry name" value="ALPHA/BETA-HYDROLASES SUPERFAMILY PROTEIN"/>
    <property type="match status" value="1"/>
</dbReference>
<keyword evidence="3" id="KW-1185">Reference proteome</keyword>
<protein>
    <submittedName>
        <fullName evidence="2">Alpha/beta fold hydrolase</fullName>
    </submittedName>
</protein>
<dbReference type="RefSeq" id="WP_230839614.1">
    <property type="nucleotide sequence ID" value="NZ_CP063845.1"/>
</dbReference>
<dbReference type="SUPFAM" id="SSF53474">
    <property type="entry name" value="alpha/beta-Hydrolases"/>
    <property type="match status" value="1"/>
</dbReference>
<gene>
    <name evidence="2" type="ORF">ISF26_12310</name>
</gene>
<dbReference type="Proteomes" id="UP001054846">
    <property type="component" value="Chromosome"/>
</dbReference>
<organism evidence="2 3">
    <name type="scientific">Gloeobacter morelensis MG652769</name>
    <dbReference type="NCBI Taxonomy" id="2781736"/>
    <lineage>
        <taxon>Bacteria</taxon>
        <taxon>Bacillati</taxon>
        <taxon>Cyanobacteriota</taxon>
        <taxon>Cyanophyceae</taxon>
        <taxon>Gloeobacterales</taxon>
        <taxon>Gloeobacteraceae</taxon>
        <taxon>Gloeobacter</taxon>
        <taxon>Gloeobacter morelensis</taxon>
    </lineage>
</organism>
<dbReference type="PANTHER" id="PTHR47909:SF2">
    <property type="entry name" value="GPI INOSITOL-DEACYLASE"/>
    <property type="match status" value="1"/>
</dbReference>
<evidence type="ECO:0000259" key="1">
    <source>
        <dbReference type="Pfam" id="PF00561"/>
    </source>
</evidence>
<accession>A0ABY3PG51</accession>
<dbReference type="InterPro" id="IPR000073">
    <property type="entry name" value="AB_hydrolase_1"/>
</dbReference>
<keyword evidence="2" id="KW-0378">Hydrolase</keyword>